<dbReference type="InterPro" id="IPR025714">
    <property type="entry name" value="Methyltranfer_dom"/>
</dbReference>
<evidence type="ECO:0000313" key="2">
    <source>
        <dbReference type="EMBL" id="CAH1796447.1"/>
    </source>
</evidence>
<accession>A0A8S4PR53</accession>
<dbReference type="Proteomes" id="UP000749559">
    <property type="component" value="Unassembled WGS sequence"/>
</dbReference>
<evidence type="ECO:0000259" key="1">
    <source>
        <dbReference type="Pfam" id="PF13383"/>
    </source>
</evidence>
<reference evidence="2" key="1">
    <citation type="submission" date="2022-03" db="EMBL/GenBank/DDBJ databases">
        <authorList>
            <person name="Martin C."/>
        </authorList>
    </citation>
    <scope>NUCLEOTIDE SEQUENCE</scope>
</reference>
<proteinExistence type="predicted"/>
<dbReference type="Pfam" id="PF13383">
    <property type="entry name" value="Methyltransf_22"/>
    <property type="match status" value="1"/>
</dbReference>
<dbReference type="OrthoDB" id="10006218at2759"/>
<comment type="caution">
    <text evidence="2">The sequence shown here is derived from an EMBL/GenBank/DDBJ whole genome shotgun (WGS) entry which is preliminary data.</text>
</comment>
<sequence length="372" mass="42436">MESHQAPWSPIKSHRAPLVYVGLHTTRHMIENPTMPHGKNEHVHSRWDSMGLRGTLPHLAPSSPIESHVGLHGTSWDLVGLDGARWGKIRRSPMESHGLHGAKSQKKSNVHDDVKKESAQIIEFGQNILPSTPNATAEELFYSYGSGVNVICDETKEMGVYPGGWLTCQTGQYKFKKPCLVYSVGINNDWKFDDAVSNQGCFVHAYDPSMKKESHMRSPSISFHNKGLSGKNEKNWLGWEMKTMSTLLKENGDDKKIIDILKIDCEYCEWEALSTMLDDGVLNNVKQLVFEWHITSGILRSKDEIKYIHKGRTLSDTTEFAYMYNILRRLYDAGFRMFYSHQNPTGNYKSIFTGKSRSCCFEVYYININFKN</sequence>
<dbReference type="InterPro" id="IPR026913">
    <property type="entry name" value="METTL24"/>
</dbReference>
<organism evidence="2 3">
    <name type="scientific">Owenia fusiformis</name>
    <name type="common">Polychaete worm</name>
    <dbReference type="NCBI Taxonomy" id="6347"/>
    <lineage>
        <taxon>Eukaryota</taxon>
        <taxon>Metazoa</taxon>
        <taxon>Spiralia</taxon>
        <taxon>Lophotrochozoa</taxon>
        <taxon>Annelida</taxon>
        <taxon>Polychaeta</taxon>
        <taxon>Sedentaria</taxon>
        <taxon>Canalipalpata</taxon>
        <taxon>Sabellida</taxon>
        <taxon>Oweniida</taxon>
        <taxon>Oweniidae</taxon>
        <taxon>Owenia</taxon>
    </lineage>
</organism>
<keyword evidence="3" id="KW-1185">Reference proteome</keyword>
<dbReference type="AlphaFoldDB" id="A0A8S4PR53"/>
<dbReference type="EMBL" id="CAIIXF020000010">
    <property type="protein sequence ID" value="CAH1796447.1"/>
    <property type="molecule type" value="Genomic_DNA"/>
</dbReference>
<dbReference type="PANTHER" id="PTHR32026:SF10">
    <property type="entry name" value="METHYLTRANSFERASE-LIKE PROTEIN 24-RELATED"/>
    <property type="match status" value="1"/>
</dbReference>
<dbReference type="PANTHER" id="PTHR32026">
    <property type="entry name" value="METHYLTRANSFERASE-LIKE PROTEIN 24"/>
    <property type="match status" value="1"/>
</dbReference>
<protein>
    <recommendedName>
        <fullName evidence="1">Methyltransferase domain-containing protein</fullName>
    </recommendedName>
</protein>
<feature type="domain" description="Methyltransferase" evidence="1">
    <location>
        <begin position="120"/>
        <end position="294"/>
    </location>
</feature>
<evidence type="ECO:0000313" key="3">
    <source>
        <dbReference type="Proteomes" id="UP000749559"/>
    </source>
</evidence>
<gene>
    <name evidence="2" type="ORF">OFUS_LOCUS20853</name>
</gene>
<name>A0A8S4PR53_OWEFU</name>